<dbReference type="Proteomes" id="UP001628179">
    <property type="component" value="Unassembled WGS sequence"/>
</dbReference>
<dbReference type="RefSeq" id="XP_070915614.1">
    <property type="nucleotide sequence ID" value="XM_071059513.1"/>
</dbReference>
<feature type="compositionally biased region" description="Low complexity" evidence="1">
    <location>
        <begin position="40"/>
        <end position="51"/>
    </location>
</feature>
<organism evidence="2 3">
    <name type="scientific">Madurella fahalii</name>
    <dbReference type="NCBI Taxonomy" id="1157608"/>
    <lineage>
        <taxon>Eukaryota</taxon>
        <taxon>Fungi</taxon>
        <taxon>Dikarya</taxon>
        <taxon>Ascomycota</taxon>
        <taxon>Pezizomycotina</taxon>
        <taxon>Sordariomycetes</taxon>
        <taxon>Sordariomycetidae</taxon>
        <taxon>Sordariales</taxon>
        <taxon>Sordariales incertae sedis</taxon>
        <taxon>Madurella</taxon>
    </lineage>
</organism>
<gene>
    <name evidence="2" type="ORF">MFIFM68171_04093</name>
</gene>
<evidence type="ECO:0000313" key="2">
    <source>
        <dbReference type="EMBL" id="GAB1313883.1"/>
    </source>
</evidence>
<keyword evidence="3" id="KW-1185">Reference proteome</keyword>
<comment type="caution">
    <text evidence="2">The sequence shown here is derived from an EMBL/GenBank/DDBJ whole genome shotgun (WGS) entry which is preliminary data.</text>
</comment>
<evidence type="ECO:0000256" key="1">
    <source>
        <dbReference type="SAM" id="MobiDB-lite"/>
    </source>
</evidence>
<reference evidence="2 3" key="1">
    <citation type="submission" date="2024-09" db="EMBL/GenBank/DDBJ databases">
        <title>Itraconazole resistance in Madurella fahalii resulting from another homologue of gene encoding cytochrome P450 14-alpha sterol demethylase (CYP51).</title>
        <authorList>
            <person name="Yoshioka I."/>
            <person name="Fahal A.H."/>
            <person name="Kaneko S."/>
            <person name="Yaguchi T."/>
        </authorList>
    </citation>
    <scope>NUCLEOTIDE SEQUENCE [LARGE SCALE GENOMIC DNA]</scope>
    <source>
        <strain evidence="2 3">IFM 68171</strain>
    </source>
</reference>
<dbReference type="EMBL" id="BAAFSV010000002">
    <property type="protein sequence ID" value="GAB1313883.1"/>
    <property type="molecule type" value="Genomic_DNA"/>
</dbReference>
<protein>
    <submittedName>
        <fullName evidence="2">Uncharacterized protein</fullName>
    </submittedName>
</protein>
<proteinExistence type="predicted"/>
<dbReference type="GeneID" id="98174836"/>
<feature type="compositionally biased region" description="Polar residues" evidence="1">
    <location>
        <begin position="18"/>
        <end position="29"/>
    </location>
</feature>
<accession>A0ABQ0G7Z4</accession>
<feature type="region of interest" description="Disordered" evidence="1">
    <location>
        <begin position="18"/>
        <end position="51"/>
    </location>
</feature>
<sequence length="91" mass="9872">MSASWRSRLAWHCHLDITQSPRDSPSRSGKVSARRARIHATTSDPPATASAAQIISTASSIRAIRPRAHVATSVQIAVPLARRRNINALPQ</sequence>
<evidence type="ECO:0000313" key="3">
    <source>
        <dbReference type="Proteomes" id="UP001628179"/>
    </source>
</evidence>
<name>A0ABQ0G7Z4_9PEZI</name>